<accession>A0A239C3K5</accession>
<name>A0A239C3K5_9PSED</name>
<protein>
    <recommendedName>
        <fullName evidence="4">Endonuclease/Exonuclease/phosphatase family protein</fullName>
    </recommendedName>
</protein>
<evidence type="ECO:0000313" key="2">
    <source>
        <dbReference type="EMBL" id="SNS14211.1"/>
    </source>
</evidence>
<reference evidence="3" key="1">
    <citation type="submission" date="2017-06" db="EMBL/GenBank/DDBJ databases">
        <authorList>
            <person name="Varghese N."/>
            <person name="Submissions S."/>
        </authorList>
    </citation>
    <scope>NUCLEOTIDE SEQUENCE [LARGE SCALE GENOMIC DNA]</scope>
    <source>
        <strain evidence="3">DSM 22348</strain>
    </source>
</reference>
<feature type="region of interest" description="Disordered" evidence="1">
    <location>
        <begin position="142"/>
        <end position="164"/>
    </location>
</feature>
<keyword evidence="3" id="KW-1185">Reference proteome</keyword>
<evidence type="ECO:0008006" key="4">
    <source>
        <dbReference type="Google" id="ProtNLM"/>
    </source>
</evidence>
<organism evidence="2 3">
    <name type="scientific">Pseudomonas japonica</name>
    <dbReference type="NCBI Taxonomy" id="256466"/>
    <lineage>
        <taxon>Bacteria</taxon>
        <taxon>Pseudomonadati</taxon>
        <taxon>Pseudomonadota</taxon>
        <taxon>Gammaproteobacteria</taxon>
        <taxon>Pseudomonadales</taxon>
        <taxon>Pseudomonadaceae</taxon>
        <taxon>Pseudomonas</taxon>
    </lineage>
</organism>
<dbReference type="AlphaFoldDB" id="A0A239C3K5"/>
<evidence type="ECO:0000313" key="3">
    <source>
        <dbReference type="Proteomes" id="UP000198407"/>
    </source>
</evidence>
<dbReference type="STRING" id="1215104.GCA_000730585_02298"/>
<sequence>MPSIFNLRAADIDATDCPAFDQAQMQQACQARTNTLQYQRAELGKRWANDLQQLEWDADGYKHQLFADPPALLEPQDVTNLRGALPGEFLQPINDSGLTLTGQRQMAQALLDALPAYQQYLQRLGIPQGQQRLADAEQLTTQHGYPPSRQPDNSGQPVFSVIPNGASNTLSSQPRYFRMLAWNLENFTRDRRPRGSAPIDSLRNQARVALVTEAMRAFDVDLLLVMETGYDVGPAMSAIARRYEANCGAPAYGMHPLVSPPTGALPRVANVYANHNLNKRTPAKVLALRTLFEVYRVSARDSQRPLTSEQMVNGWSLLRQCSSAAVATLPEWTAEELVTSTTSQRACPHPRMFAWINAQIGTIPFLMGTRSDLPDLLYGLGSDLSALAGQWCAGQIDPSSQAFLNLYEDLCFGIQDLRVLMDTADEHLPNAFQRTPLLAYAQALELLMLFFSQSLWNGIPSGSTGLVFQSDQAEGDRIVLAVYLAAVSSALDFVTPDPDIGPLDGEVDNDVVLDALQRVGLIKRHIETYGMVYRPPCADALQRLFDIGVMEHGYRDRGDNQAANYDIVRGSLGSSEFSIQAEDGLLNWRSALQITVPVSETLNVPLALFHTRYSGTEAIADHYTGLTRKQRSSKAGKGDKKRLTVEEAEVNARTDTLAQMAHALLPGHSLYGMPLIIGDFNIPEEYLEPSADDVDATLRKQRVRQQLLDNMQSAGYLRHTRNGVLGSGHPLTTLKSFHSLASLAAPGSQPYDGVYQPFDFAQRRAVVRSGVISLHGVVTPQALQEKIQGLVVAPSVEVDLDDAQSNVMKDEVDSDDDEPVVAQQQEMTVYAAVGLEVARVYIACVRRLKGRIEQMKPWRKHLYDIAQYDYDPNGRYANRTPSANLLVALDALVTLGETDLPQHIQAREAWFVERFVNDELVEYRTHMNADPLDHWVTLFDNARHEAAGCNLSHSSLSDSDTALAAIQTLLRNFELEPDVRKAVAYRAVVSDHLPQIIELDLQPGP</sequence>
<gene>
    <name evidence="2" type="ORF">SAMN05444352_103328</name>
</gene>
<evidence type="ECO:0000256" key="1">
    <source>
        <dbReference type="SAM" id="MobiDB-lite"/>
    </source>
</evidence>
<dbReference type="RefSeq" id="WP_042126194.1">
    <property type="nucleotide sequence ID" value="NZ_FZOL01000003.1"/>
</dbReference>
<dbReference type="EMBL" id="FZOL01000003">
    <property type="protein sequence ID" value="SNS14211.1"/>
    <property type="molecule type" value="Genomic_DNA"/>
</dbReference>
<dbReference type="Proteomes" id="UP000198407">
    <property type="component" value="Unassembled WGS sequence"/>
</dbReference>
<proteinExistence type="predicted"/>